<dbReference type="EMBL" id="CAFBQI010000050">
    <property type="protein sequence ID" value="CAB5049027.1"/>
    <property type="molecule type" value="Genomic_DNA"/>
</dbReference>
<organism evidence="1">
    <name type="scientific">freshwater metagenome</name>
    <dbReference type="NCBI Taxonomy" id="449393"/>
    <lineage>
        <taxon>unclassified sequences</taxon>
        <taxon>metagenomes</taxon>
        <taxon>ecological metagenomes</taxon>
    </lineage>
</organism>
<evidence type="ECO:0000313" key="1">
    <source>
        <dbReference type="EMBL" id="CAB4772485.1"/>
    </source>
</evidence>
<evidence type="ECO:0000313" key="2">
    <source>
        <dbReference type="EMBL" id="CAB5049027.1"/>
    </source>
</evidence>
<gene>
    <name evidence="1" type="ORF">UFOPK2918_00363</name>
    <name evidence="2" type="ORF">UFOPK4303_00722</name>
</gene>
<name>A0A6J6VNE9_9ZZZZ</name>
<reference evidence="1" key="1">
    <citation type="submission" date="2020-05" db="EMBL/GenBank/DDBJ databases">
        <authorList>
            <person name="Chiriac C."/>
            <person name="Salcher M."/>
            <person name="Ghai R."/>
            <person name="Kavagutti S V."/>
        </authorList>
    </citation>
    <scope>NUCLEOTIDE SEQUENCE</scope>
</reference>
<proteinExistence type="predicted"/>
<protein>
    <submittedName>
        <fullName evidence="1">Unannotated protein</fullName>
    </submittedName>
</protein>
<dbReference type="EMBL" id="CAEZZT010000016">
    <property type="protein sequence ID" value="CAB4772485.1"/>
    <property type="molecule type" value="Genomic_DNA"/>
</dbReference>
<dbReference type="AlphaFoldDB" id="A0A6J6VNE9"/>
<accession>A0A6J6VNE9</accession>
<sequence length="137" mass="16068">MSLQGWKKEIYARWDELNMESFCKELEISFEDTFLNPLINCASETNPFEGKEFTWMKNSVIEYGVLHLHPIQAPTSDVTWEEWFVHSDGLHHHVLRNFEFDGATDSWKGEDVDHPAQVCNIQWHLFNDTNLVPTSLQ</sequence>